<feature type="compositionally biased region" description="Acidic residues" evidence="1">
    <location>
        <begin position="225"/>
        <end position="241"/>
    </location>
</feature>
<dbReference type="InterPro" id="IPR000626">
    <property type="entry name" value="Ubiquitin-like_dom"/>
</dbReference>
<gene>
    <name evidence="3" type="ORF">TRV_00714</name>
</gene>
<name>D4D0W8_TRIVH</name>
<protein>
    <recommendedName>
        <fullName evidence="2">Ubiquitin-like domain-containing protein</fullName>
    </recommendedName>
</protein>
<dbReference type="AlphaFoldDB" id="D4D0W8"/>
<feature type="compositionally biased region" description="Polar residues" evidence="1">
    <location>
        <begin position="268"/>
        <end position="279"/>
    </location>
</feature>
<dbReference type="EMBL" id="ACYE01000048">
    <property type="protein sequence ID" value="EFE44445.1"/>
    <property type="molecule type" value="Genomic_DNA"/>
</dbReference>
<feature type="compositionally biased region" description="Acidic residues" evidence="1">
    <location>
        <begin position="91"/>
        <end position="100"/>
    </location>
</feature>
<feature type="domain" description="Ubiquitin-like" evidence="2">
    <location>
        <begin position="434"/>
        <end position="506"/>
    </location>
</feature>
<dbReference type="CDD" id="cd17080">
    <property type="entry name" value="Ubl_SLD2_Esc2_like"/>
    <property type="match status" value="1"/>
</dbReference>
<dbReference type="GeneID" id="9580568"/>
<dbReference type="KEGG" id="tve:TRV_00714"/>
<feature type="region of interest" description="Disordered" evidence="1">
    <location>
        <begin position="399"/>
        <end position="430"/>
    </location>
</feature>
<evidence type="ECO:0000313" key="3">
    <source>
        <dbReference type="EMBL" id="EFE44445.1"/>
    </source>
</evidence>
<feature type="region of interest" description="Disordered" evidence="1">
    <location>
        <begin position="86"/>
        <end position="294"/>
    </location>
</feature>
<feature type="region of interest" description="Disordered" evidence="1">
    <location>
        <begin position="1"/>
        <end position="37"/>
    </location>
</feature>
<feature type="compositionally biased region" description="Basic and acidic residues" evidence="1">
    <location>
        <begin position="148"/>
        <end position="160"/>
    </location>
</feature>
<dbReference type="RefSeq" id="XP_003025056.1">
    <property type="nucleotide sequence ID" value="XM_003025010.1"/>
</dbReference>
<feature type="compositionally biased region" description="Polar residues" evidence="1">
    <location>
        <begin position="18"/>
        <end position="37"/>
    </location>
</feature>
<dbReference type="PROSITE" id="PS50053">
    <property type="entry name" value="UBIQUITIN_2"/>
    <property type="match status" value="1"/>
</dbReference>
<dbReference type="InterPro" id="IPR029071">
    <property type="entry name" value="Ubiquitin-like_domsf"/>
</dbReference>
<reference evidence="4" key="1">
    <citation type="journal article" date="2011" name="Genome Biol.">
        <title>Comparative and functional genomics provide insights into the pathogenicity of dermatophytic fungi.</title>
        <authorList>
            <person name="Burmester A."/>
            <person name="Shelest E."/>
            <person name="Gloeckner G."/>
            <person name="Heddergott C."/>
            <person name="Schindler S."/>
            <person name="Staib P."/>
            <person name="Heidel A."/>
            <person name="Felder M."/>
            <person name="Petzold A."/>
            <person name="Szafranski K."/>
            <person name="Feuermann M."/>
            <person name="Pedruzzi I."/>
            <person name="Priebe S."/>
            <person name="Groth M."/>
            <person name="Winkler R."/>
            <person name="Li W."/>
            <person name="Kniemeyer O."/>
            <person name="Schroeckh V."/>
            <person name="Hertweck C."/>
            <person name="Hube B."/>
            <person name="White T.C."/>
            <person name="Platzer M."/>
            <person name="Guthke R."/>
            <person name="Heitman J."/>
            <person name="Woestemeyer J."/>
            <person name="Zipfel P.F."/>
            <person name="Monod M."/>
            <person name="Brakhage A.A."/>
        </authorList>
    </citation>
    <scope>NUCLEOTIDE SEQUENCE [LARGE SCALE GENOMIC DNA]</scope>
    <source>
        <strain evidence="4">HKI 0517</strain>
    </source>
</reference>
<accession>D4D0W8</accession>
<proteinExistence type="predicted"/>
<sequence>MARGTTELASYKEAPASRANSSQLHPTSTQRQYTANRPANEIYAHSITGYQSAMASFFKKPTWAQASTPAKPQDFFRRSNQVYSDFVATTQDEDETDDEAVTAKESPCAPNEPKRRRISNEDEGETTSTLQSRIKSPPQEIASGSDTLNRDTPLKLEEAGTSKTPPRSPRSARSSPRKPGSQRSSPRKSQLIGASPPGTIIRLNSESPPPPASRVPPKSVIQIDSDLDNDGDNDEESDEDCAALIKRARERARNNQVREENKPASPNGKDNTIRKTTGTPSASPKAASNPSPKKKDTVVNILITSNIQNTKSLLVRRLLSQNLGEVRKAWCNHQKYDEETSDNIILTWKGRRLFDVTTCKSLGINDTDTNDNSVFDSSPFDMEEGNAGVHMEAMTEEMLEERRRAATTAQQDNSEEESEDEQPKAREPADTDLVRITLKNPDLDDFRIKVRPSTQIGNILKKFRQVKEIPEHISVSLYFDGDKLDPDTLIEDNDIDDMDCIDVIMK</sequence>
<keyword evidence="4" id="KW-1185">Reference proteome</keyword>
<dbReference type="InterPro" id="IPR022617">
    <property type="entry name" value="Rad60/SUMO-like_dom"/>
</dbReference>
<dbReference type="Pfam" id="PF11976">
    <property type="entry name" value="Rad60-SLD"/>
    <property type="match status" value="1"/>
</dbReference>
<feature type="compositionally biased region" description="Basic and acidic residues" evidence="1">
    <location>
        <begin position="421"/>
        <end position="430"/>
    </location>
</feature>
<dbReference type="Gene3D" id="3.10.20.90">
    <property type="entry name" value="Phosphatidylinositol 3-kinase Catalytic Subunit, Chain A, domain 1"/>
    <property type="match status" value="2"/>
</dbReference>
<feature type="compositionally biased region" description="Low complexity" evidence="1">
    <location>
        <begin position="161"/>
        <end position="181"/>
    </location>
</feature>
<evidence type="ECO:0000256" key="1">
    <source>
        <dbReference type="SAM" id="MobiDB-lite"/>
    </source>
</evidence>
<comment type="caution">
    <text evidence="3">The sequence shown here is derived from an EMBL/GenBank/DDBJ whole genome shotgun (WGS) entry which is preliminary data.</text>
</comment>
<dbReference type="Proteomes" id="UP000008383">
    <property type="component" value="Unassembled WGS sequence"/>
</dbReference>
<evidence type="ECO:0000259" key="2">
    <source>
        <dbReference type="PROSITE" id="PS50053"/>
    </source>
</evidence>
<dbReference type="SUPFAM" id="SSF54236">
    <property type="entry name" value="Ubiquitin-like"/>
    <property type="match status" value="1"/>
</dbReference>
<dbReference type="HOGENOM" id="CLU_032739_0_1_1"/>
<feature type="compositionally biased region" description="Low complexity" evidence="1">
    <location>
        <begin position="280"/>
        <end position="291"/>
    </location>
</feature>
<organism evidence="3 4">
    <name type="scientific">Trichophyton verrucosum (strain HKI 0517)</name>
    <dbReference type="NCBI Taxonomy" id="663202"/>
    <lineage>
        <taxon>Eukaryota</taxon>
        <taxon>Fungi</taxon>
        <taxon>Dikarya</taxon>
        <taxon>Ascomycota</taxon>
        <taxon>Pezizomycotina</taxon>
        <taxon>Eurotiomycetes</taxon>
        <taxon>Eurotiomycetidae</taxon>
        <taxon>Onygenales</taxon>
        <taxon>Arthrodermataceae</taxon>
        <taxon>Trichophyton</taxon>
    </lineage>
</organism>
<feature type="compositionally biased region" description="Basic and acidic residues" evidence="1">
    <location>
        <begin position="251"/>
        <end position="262"/>
    </location>
</feature>
<dbReference type="OrthoDB" id="3365399at2759"/>
<evidence type="ECO:0000313" key="4">
    <source>
        <dbReference type="Proteomes" id="UP000008383"/>
    </source>
</evidence>